<reference evidence="2 3" key="1">
    <citation type="submission" date="2018-01" db="EMBL/GenBank/DDBJ databases">
        <title>Whole genome sequence of Melissococcus plutonius DAT561.</title>
        <authorList>
            <person name="Okumura K."/>
            <person name="Takamatsu D."/>
            <person name="Okura M."/>
        </authorList>
    </citation>
    <scope>NUCLEOTIDE SEQUENCE [LARGE SCALE GENOMIC DNA]</scope>
    <source>
        <strain evidence="2 3">DAT561</strain>
        <plasmid evidence="3">pmp1 dat561 dna</plasmid>
    </source>
</reference>
<gene>
    <name evidence="2" type="ORF">DAT561_p1132</name>
</gene>
<feature type="transmembrane region" description="Helical" evidence="1">
    <location>
        <begin position="162"/>
        <end position="183"/>
    </location>
</feature>
<organism evidence="2 3">
    <name type="scientific">Melissococcus plutonius</name>
    <dbReference type="NCBI Taxonomy" id="33970"/>
    <lineage>
        <taxon>Bacteria</taxon>
        <taxon>Bacillati</taxon>
        <taxon>Bacillota</taxon>
        <taxon>Bacilli</taxon>
        <taxon>Lactobacillales</taxon>
        <taxon>Enterococcaceae</taxon>
        <taxon>Melissococcus</taxon>
    </lineage>
</organism>
<protein>
    <submittedName>
        <fullName evidence="2">Uncharacterized protein</fullName>
    </submittedName>
</protein>
<proteinExistence type="predicted"/>
<keyword evidence="2" id="KW-0614">Plasmid</keyword>
<keyword evidence="1" id="KW-0812">Transmembrane</keyword>
<keyword evidence="1" id="KW-0472">Membrane</keyword>
<feature type="transmembrane region" description="Helical" evidence="1">
    <location>
        <begin position="99"/>
        <end position="121"/>
    </location>
</feature>
<evidence type="ECO:0000256" key="1">
    <source>
        <dbReference type="SAM" id="Phobius"/>
    </source>
</evidence>
<name>A0A2Z5Y4J2_9ENTE</name>
<feature type="transmembrane region" description="Helical" evidence="1">
    <location>
        <begin position="6"/>
        <end position="26"/>
    </location>
</feature>
<feature type="transmembrane region" description="Helical" evidence="1">
    <location>
        <begin position="73"/>
        <end position="93"/>
    </location>
</feature>
<keyword evidence="1" id="KW-1133">Transmembrane helix</keyword>
<evidence type="ECO:0000313" key="2">
    <source>
        <dbReference type="EMBL" id="BBC61832.1"/>
    </source>
</evidence>
<dbReference type="AlphaFoldDB" id="A0A2Z5Y4J2"/>
<geneLocation type="plasmid" evidence="3">
    <name>pmp1 dat561 dna</name>
</geneLocation>
<accession>A0A2Z5Y4J2</accession>
<sequence length="189" mass="22243">MNIFILTTLIYSAIFIIFIITIYCMIKLNLARRQDRKAFAKYYSLVSKKEIKQKQQKIIVQICKNSYITKQQLLLSIIIYMLIIFILLFSLFFSINHLSIMFILIVDVLVLSLLILLINLIKKIKQSFYLYINENSTNINLKENEKYLFSLANSLVPTQLKWYNFITLSLVMSIISSILLIVIKLNLKQ</sequence>
<dbReference type="Proteomes" id="UP000269226">
    <property type="component" value="Plasmid pMP1"/>
</dbReference>
<evidence type="ECO:0000313" key="3">
    <source>
        <dbReference type="Proteomes" id="UP000269226"/>
    </source>
</evidence>
<dbReference type="RefSeq" id="WP_014868541.1">
    <property type="nucleotide sequence ID" value="NZ_JAIWKU010000007.1"/>
</dbReference>
<dbReference type="EMBL" id="AP018493">
    <property type="protein sequence ID" value="BBC61832.1"/>
    <property type="molecule type" value="Genomic_DNA"/>
</dbReference>